<evidence type="ECO:0000259" key="7">
    <source>
        <dbReference type="PROSITE" id="PS51471"/>
    </source>
</evidence>
<dbReference type="PROSITE" id="PS51471">
    <property type="entry name" value="FE2OG_OXY"/>
    <property type="match status" value="1"/>
</dbReference>
<keyword evidence="4" id="KW-0560">Oxidoreductase</keyword>
<protein>
    <recommendedName>
        <fullName evidence="7">Fe2OG dioxygenase domain-containing protein</fullName>
    </recommendedName>
</protein>
<dbReference type="PANTHER" id="PTHR10869">
    <property type="entry name" value="PROLYL 4-HYDROXYLASE ALPHA SUBUNIT"/>
    <property type="match status" value="1"/>
</dbReference>
<evidence type="ECO:0000256" key="2">
    <source>
        <dbReference type="ARBA" id="ARBA00022723"/>
    </source>
</evidence>
<dbReference type="InterPro" id="IPR006620">
    <property type="entry name" value="Pro_4_hyd_alph"/>
</dbReference>
<keyword evidence="3" id="KW-0223">Dioxygenase</keyword>
<dbReference type="GO" id="GO:0031418">
    <property type="term" value="F:L-ascorbic acid binding"/>
    <property type="evidence" value="ECO:0007669"/>
    <property type="project" value="InterPro"/>
</dbReference>
<dbReference type="InterPro" id="IPR005123">
    <property type="entry name" value="Oxoglu/Fe-dep_dioxygenase_dom"/>
</dbReference>
<evidence type="ECO:0000256" key="3">
    <source>
        <dbReference type="ARBA" id="ARBA00022964"/>
    </source>
</evidence>
<dbReference type="GO" id="GO:0005783">
    <property type="term" value="C:endoplasmic reticulum"/>
    <property type="evidence" value="ECO:0007669"/>
    <property type="project" value="TreeGrafter"/>
</dbReference>
<evidence type="ECO:0000256" key="4">
    <source>
        <dbReference type="ARBA" id="ARBA00023002"/>
    </source>
</evidence>
<keyword evidence="2" id="KW-0479">Metal-binding</keyword>
<feature type="domain" description="Fe2OG dioxygenase" evidence="7">
    <location>
        <begin position="96"/>
        <end position="207"/>
    </location>
</feature>
<dbReference type="SMART" id="SM00702">
    <property type="entry name" value="P4Hc"/>
    <property type="match status" value="1"/>
</dbReference>
<dbReference type="Pfam" id="PF13640">
    <property type="entry name" value="2OG-FeII_Oxy_3"/>
    <property type="match status" value="1"/>
</dbReference>
<keyword evidence="5" id="KW-0408">Iron</keyword>
<evidence type="ECO:0000313" key="8">
    <source>
        <dbReference type="EMBL" id="QHS78799.1"/>
    </source>
</evidence>
<name>A0A6C0AG98_9ZZZZ</name>
<dbReference type="AlphaFoldDB" id="A0A6C0AG98"/>
<sequence length="695" mass="80003">MEQNATCIEGEYTAKEVSKDPKVYTIDNFLSDEVCAHFINLAKEKGVNDALVSDNKKGYVSKGRTGKNCWISHYTDKITTEVGERISKLVGLPLCNAEAFQLIYYDLTQEYKQHYDSWDHNGSEKSRRCMKFGGQRMKTALCYLNNVEEGGGTKFVRLNKIVSAEAGKLLVFHNTYPNSNKKHLLSEHAGMPVIKGEKWAFNLWFREDSRSKIVYNPPLGNSNNEQVSSAKVAITNGESLFDNKYIKKFDNVINSETINNLKSILTFNSVDNKSTCWVQNSKVPQFIKTISELTKTDSDYYDNMCFVQYPRRWVHGKHFDAFDSKSPSSYIHSEKQGQRMKTITGFLTSNLNYNFCNINKTHTFDSGTLMLYNNVKDHSIERNQDIIKIITNTTDEVGIMFYLFVRERSKNCDFVPKLRANLPPAPPTAPKKCNRTTSAQSAPVRPDNYMKTLEEVYKTFVNNSPARGGKNSLIFSGMSTRRGWPETIETIKKMYSLRDGDNGLLNMENLKVDYNFNEYNPAIIEKTVNDEAIKLIGDYYYDGIKSGFFELGDRQSNRYKSRNDPVSRMLQYELLPLVEHFTGKKLRPTYTYLSCYIKGCDLPSHTDQPDCEYTCSYILKKPEGAKWPIYAHKIKQPRKFKGRYPFTPPTSEAWACDCEAGGIMCFNGTDHIHWREKLEHEYYYVALLHYRQLDS</sequence>
<reference evidence="8" key="1">
    <citation type="journal article" date="2020" name="Nature">
        <title>Giant virus diversity and host interactions through global metagenomics.</title>
        <authorList>
            <person name="Schulz F."/>
            <person name="Roux S."/>
            <person name="Paez-Espino D."/>
            <person name="Jungbluth S."/>
            <person name="Walsh D.A."/>
            <person name="Denef V.J."/>
            <person name="McMahon K.D."/>
            <person name="Konstantinidis K.T."/>
            <person name="Eloe-Fadrosh E.A."/>
            <person name="Kyrpides N.C."/>
            <person name="Woyke T."/>
        </authorList>
    </citation>
    <scope>NUCLEOTIDE SEQUENCE</scope>
    <source>
        <strain evidence="8">GVMAG-S-1024976-23</strain>
    </source>
</reference>
<dbReference type="EMBL" id="MN740604">
    <property type="protein sequence ID" value="QHS78799.1"/>
    <property type="molecule type" value="Genomic_DNA"/>
</dbReference>
<dbReference type="InterPro" id="IPR045054">
    <property type="entry name" value="P4HA-like"/>
</dbReference>
<proteinExistence type="predicted"/>
<accession>A0A6C0AG98</accession>
<organism evidence="8">
    <name type="scientific">viral metagenome</name>
    <dbReference type="NCBI Taxonomy" id="1070528"/>
    <lineage>
        <taxon>unclassified sequences</taxon>
        <taxon>metagenomes</taxon>
        <taxon>organismal metagenomes</taxon>
    </lineage>
</organism>
<evidence type="ECO:0000256" key="5">
    <source>
        <dbReference type="ARBA" id="ARBA00023004"/>
    </source>
</evidence>
<evidence type="ECO:0000256" key="1">
    <source>
        <dbReference type="ARBA" id="ARBA00001961"/>
    </source>
</evidence>
<evidence type="ECO:0000256" key="6">
    <source>
        <dbReference type="SAM" id="MobiDB-lite"/>
    </source>
</evidence>
<dbReference type="PANTHER" id="PTHR10869:SF246">
    <property type="entry name" value="TRANSMEMBRANE PROLYL 4-HYDROXYLASE"/>
    <property type="match status" value="1"/>
</dbReference>
<feature type="region of interest" description="Disordered" evidence="6">
    <location>
        <begin position="423"/>
        <end position="443"/>
    </location>
</feature>
<dbReference type="Gene3D" id="2.60.120.620">
    <property type="entry name" value="q2cbj1_9rhob like domain"/>
    <property type="match status" value="1"/>
</dbReference>
<dbReference type="InterPro" id="IPR044862">
    <property type="entry name" value="Pro_4_hyd_alph_FE2OG_OXY"/>
</dbReference>
<dbReference type="GO" id="GO:0004656">
    <property type="term" value="F:procollagen-proline 4-dioxygenase activity"/>
    <property type="evidence" value="ECO:0007669"/>
    <property type="project" value="TreeGrafter"/>
</dbReference>
<dbReference type="GO" id="GO:0005506">
    <property type="term" value="F:iron ion binding"/>
    <property type="evidence" value="ECO:0007669"/>
    <property type="project" value="InterPro"/>
</dbReference>
<comment type="cofactor">
    <cofactor evidence="1">
        <name>L-ascorbate</name>
        <dbReference type="ChEBI" id="CHEBI:38290"/>
    </cofactor>
</comment>